<feature type="domain" description="Peptidase M12A" evidence="2">
    <location>
        <begin position="101"/>
        <end position="288"/>
    </location>
</feature>
<dbReference type="InterPro" id="IPR001506">
    <property type="entry name" value="Peptidase_M12A"/>
</dbReference>
<proteinExistence type="predicted"/>
<keyword evidence="1" id="KW-0862">Zinc</keyword>
<dbReference type="PROSITE" id="PS51864">
    <property type="entry name" value="ASTACIN"/>
    <property type="match status" value="1"/>
</dbReference>
<feature type="binding site" evidence="1">
    <location>
        <position position="186"/>
    </location>
    <ligand>
        <name>Zn(2+)</name>
        <dbReference type="ChEBI" id="CHEBI:29105"/>
        <note>catalytic</note>
    </ligand>
</feature>
<feature type="binding site" evidence="1">
    <location>
        <position position="190"/>
    </location>
    <ligand>
        <name>Zn(2+)</name>
        <dbReference type="ChEBI" id="CHEBI:29105"/>
        <note>catalytic</note>
    </ligand>
</feature>
<evidence type="ECO:0000313" key="4">
    <source>
        <dbReference type="Proteomes" id="UP000290848"/>
    </source>
</evidence>
<keyword evidence="1" id="KW-0482">Metalloprotease</keyword>
<dbReference type="GO" id="GO:0006508">
    <property type="term" value="P:proteolysis"/>
    <property type="evidence" value="ECO:0007669"/>
    <property type="project" value="UniProtKB-KW"/>
</dbReference>
<comment type="caution">
    <text evidence="3">The sequence shown here is derived from an EMBL/GenBank/DDBJ whole genome shotgun (WGS) entry which is preliminary data.</text>
</comment>
<dbReference type="PROSITE" id="PS51257">
    <property type="entry name" value="PROKAR_LIPOPROTEIN"/>
    <property type="match status" value="1"/>
</dbReference>
<dbReference type="GO" id="GO:0008270">
    <property type="term" value="F:zinc ion binding"/>
    <property type="evidence" value="ECO:0007669"/>
    <property type="project" value="UniProtKB-UniRule"/>
</dbReference>
<dbReference type="SUPFAM" id="SSF55486">
    <property type="entry name" value="Metalloproteases ('zincins'), catalytic domain"/>
    <property type="match status" value="1"/>
</dbReference>
<reference evidence="3 4" key="1">
    <citation type="submission" date="2018-12" db="EMBL/GenBank/DDBJ databases">
        <title>The Draft Genome Sequence of the Soil Bacterium Pedobacter tournemirensis R1.</title>
        <authorList>
            <person name="He J."/>
        </authorList>
    </citation>
    <scope>NUCLEOTIDE SEQUENCE [LARGE SCALE GENOMIC DNA]</scope>
    <source>
        <strain evidence="3 4">R1</strain>
    </source>
</reference>
<dbReference type="AlphaFoldDB" id="A0A4Q0MDJ8"/>
<dbReference type="Proteomes" id="UP000290848">
    <property type="component" value="Unassembled WGS sequence"/>
</dbReference>
<dbReference type="PANTHER" id="PTHR10127">
    <property type="entry name" value="DISCOIDIN, CUB, EGF, LAMININ , AND ZINC METALLOPROTEASE DOMAIN CONTAINING"/>
    <property type="match status" value="1"/>
</dbReference>
<evidence type="ECO:0000256" key="1">
    <source>
        <dbReference type="PROSITE-ProRule" id="PRU01211"/>
    </source>
</evidence>
<feature type="active site" evidence="1">
    <location>
        <position position="187"/>
    </location>
</feature>
<name>A0A4Q0MDJ8_9SPHI</name>
<dbReference type="PANTHER" id="PTHR10127:SF850">
    <property type="entry name" value="METALLOENDOPEPTIDASE"/>
    <property type="match status" value="1"/>
</dbReference>
<dbReference type="CDD" id="cd04280">
    <property type="entry name" value="ZnMc_astacin_like"/>
    <property type="match status" value="1"/>
</dbReference>
<accession>A0A4Q0MDJ8</accession>
<organism evidence="3 4">
    <name type="scientific">Arcticibacter tournemirensis</name>
    <dbReference type="NCBI Taxonomy" id="699437"/>
    <lineage>
        <taxon>Bacteria</taxon>
        <taxon>Pseudomonadati</taxon>
        <taxon>Bacteroidota</taxon>
        <taxon>Sphingobacteriia</taxon>
        <taxon>Sphingobacteriales</taxon>
        <taxon>Sphingobacteriaceae</taxon>
        <taxon>Arcticibacter</taxon>
    </lineage>
</organism>
<dbReference type="SMART" id="SM00235">
    <property type="entry name" value="ZnMc"/>
    <property type="match status" value="1"/>
</dbReference>
<evidence type="ECO:0000313" key="3">
    <source>
        <dbReference type="EMBL" id="RXF70999.1"/>
    </source>
</evidence>
<dbReference type="GO" id="GO:0004222">
    <property type="term" value="F:metalloendopeptidase activity"/>
    <property type="evidence" value="ECO:0007669"/>
    <property type="project" value="UniProtKB-UniRule"/>
</dbReference>
<keyword evidence="1" id="KW-0479">Metal-binding</keyword>
<dbReference type="Pfam" id="PF01400">
    <property type="entry name" value="Astacin"/>
    <property type="match status" value="1"/>
</dbReference>
<dbReference type="Gene3D" id="3.40.390.10">
    <property type="entry name" value="Collagenase (Catalytic Domain)"/>
    <property type="match status" value="1"/>
</dbReference>
<dbReference type="InterPro" id="IPR024079">
    <property type="entry name" value="MetalloPept_cat_dom_sf"/>
</dbReference>
<comment type="caution">
    <text evidence="1">Lacks conserved residue(s) required for the propagation of feature annotation.</text>
</comment>
<evidence type="ECO:0000259" key="2">
    <source>
        <dbReference type="PROSITE" id="PS51864"/>
    </source>
</evidence>
<dbReference type="EMBL" id="RXOC01000003">
    <property type="protein sequence ID" value="RXF70999.1"/>
    <property type="molecule type" value="Genomic_DNA"/>
</dbReference>
<dbReference type="RefSeq" id="WP_128768245.1">
    <property type="nucleotide sequence ID" value="NZ_RXOC01000003.1"/>
</dbReference>
<dbReference type="PRINTS" id="PR00480">
    <property type="entry name" value="ASTACIN"/>
</dbReference>
<dbReference type="InterPro" id="IPR034035">
    <property type="entry name" value="Astacin-like_dom"/>
</dbReference>
<sequence length="416" mass="47133">MKSSPFYFAFLVILSVLSCKKQQDFSSKEYDTMQKEDCNCMIEEAKPEISGEIVKFGNKNKSISLVKKDGTHILEGDILLTPEQVSHIKNQYENGTTVQTAFILNKAWTNGVVYYTIDPSLPNQSRVLNAISYWASHTPLQFVQRTNQPNYIRFVNGTGCSSNIGMIGSEQLITLDNGCSTGNVMHEIGHAIGLFHEQARKDRDSYITIHYENIQSGKENNFNTYYYSGKELGSLDFNSIMLYDSFAFSKNGQPTITKKDNSTFLSQRSYLSAADLEGVKYLYLGNPNGLPYATIEFENISPSTSQPNPFFYEYADYYIAFYTTRFFQTPTIPNPEIVFHYQSVLVYRNYFTGGLLNGGSPIYGTVQNTNGASRIFLGRYPFRGESDPMDDPQWGIYIDEYSNDFLVDPGIGYNIQ</sequence>
<gene>
    <name evidence="3" type="ORF">EKH83_04625</name>
</gene>
<keyword evidence="1" id="KW-0645">Protease</keyword>
<dbReference type="InterPro" id="IPR006026">
    <property type="entry name" value="Peptidase_Metallo"/>
</dbReference>
<comment type="cofactor">
    <cofactor evidence="1">
        <name>Zn(2+)</name>
        <dbReference type="ChEBI" id="CHEBI:29105"/>
    </cofactor>
    <text evidence="1">Binds 1 zinc ion per subunit.</text>
</comment>
<feature type="binding site" evidence="1">
    <location>
        <position position="196"/>
    </location>
    <ligand>
        <name>Zn(2+)</name>
        <dbReference type="ChEBI" id="CHEBI:29105"/>
        <note>catalytic</note>
    </ligand>
</feature>
<protein>
    <submittedName>
        <fullName evidence="3">Peptidase M12</fullName>
    </submittedName>
</protein>
<keyword evidence="1" id="KW-0378">Hydrolase</keyword>